<dbReference type="InParanoid" id="A0A7J7CET8"/>
<dbReference type="GO" id="GO:0003723">
    <property type="term" value="F:RNA binding"/>
    <property type="evidence" value="ECO:0007669"/>
    <property type="project" value="InterPro"/>
</dbReference>
<organism evidence="3 4">
    <name type="scientific">Tripterygium wilfordii</name>
    <name type="common">Thunder God vine</name>
    <dbReference type="NCBI Taxonomy" id="458696"/>
    <lineage>
        <taxon>Eukaryota</taxon>
        <taxon>Viridiplantae</taxon>
        <taxon>Streptophyta</taxon>
        <taxon>Embryophyta</taxon>
        <taxon>Tracheophyta</taxon>
        <taxon>Spermatophyta</taxon>
        <taxon>Magnoliopsida</taxon>
        <taxon>eudicotyledons</taxon>
        <taxon>Gunneridae</taxon>
        <taxon>Pentapetalae</taxon>
        <taxon>rosids</taxon>
        <taxon>fabids</taxon>
        <taxon>Celastrales</taxon>
        <taxon>Celastraceae</taxon>
        <taxon>Tripterygium</taxon>
    </lineage>
</organism>
<dbReference type="AlphaFoldDB" id="A0A7J7CET8"/>
<dbReference type="EMBL" id="JAAARO010000017">
    <property type="protein sequence ID" value="KAF5732671.1"/>
    <property type="molecule type" value="Genomic_DNA"/>
</dbReference>
<reference evidence="3 4" key="1">
    <citation type="journal article" date="2020" name="Nat. Commun.">
        <title>Genome of Tripterygium wilfordii and identification of cytochrome P450 involved in triptolide biosynthesis.</title>
        <authorList>
            <person name="Tu L."/>
            <person name="Su P."/>
            <person name="Zhang Z."/>
            <person name="Gao L."/>
            <person name="Wang J."/>
            <person name="Hu T."/>
            <person name="Zhou J."/>
            <person name="Zhang Y."/>
            <person name="Zhao Y."/>
            <person name="Liu Y."/>
            <person name="Song Y."/>
            <person name="Tong Y."/>
            <person name="Lu Y."/>
            <person name="Yang J."/>
            <person name="Xu C."/>
            <person name="Jia M."/>
            <person name="Peters R.J."/>
            <person name="Huang L."/>
            <person name="Gao W."/>
        </authorList>
    </citation>
    <scope>NUCLEOTIDE SEQUENCE [LARGE SCALE GENOMIC DNA]</scope>
    <source>
        <strain evidence="4">cv. XIE 37</strain>
        <tissue evidence="3">Leaf</tissue>
    </source>
</reference>
<evidence type="ECO:0000313" key="3">
    <source>
        <dbReference type="EMBL" id="KAF5732671.1"/>
    </source>
</evidence>
<dbReference type="InterPro" id="IPR002885">
    <property type="entry name" value="PPR_rpt"/>
</dbReference>
<dbReference type="PANTHER" id="PTHR47926:SF490">
    <property type="entry name" value="REPEAT-LIKE SUPERFAMILY PROTEIN, PUTATIVE-RELATED"/>
    <property type="match status" value="1"/>
</dbReference>
<comment type="caution">
    <text evidence="3">The sequence shown here is derived from an EMBL/GenBank/DDBJ whole genome shotgun (WGS) entry which is preliminary data.</text>
</comment>
<dbReference type="InterPro" id="IPR046960">
    <property type="entry name" value="PPR_At4g14850-like_plant"/>
</dbReference>
<dbReference type="Proteomes" id="UP000593562">
    <property type="component" value="Unassembled WGS sequence"/>
</dbReference>
<sequence>MRLCQQVFDEMPLRDVVSWTVLIMGFGRSRKYGDALIAFEQMKYAGIEPNHVTMVNALAACGNIGAIDMGVWIHDYVRSKGWELDVILGTSLIDMYGKCGRVEESLNVFRSMTEKNTFTWNALVKVLGLTKSGETAVWWFNRMVQEGFKVDDVTLVAVLNACSHSGLIDKGRQILLSLFEGKYGLLPNVKHYACMIDLLSRAGCLSDAFYYIREMPFEPTKSMWGSLLAGCRHHGNLELGDGADYPMNYKPCMDDTGDMVATSDNGERLLT</sequence>
<dbReference type="PANTHER" id="PTHR47926">
    <property type="entry name" value="PENTATRICOPEPTIDE REPEAT-CONTAINING PROTEIN"/>
    <property type="match status" value="1"/>
</dbReference>
<dbReference type="InterPro" id="IPR011990">
    <property type="entry name" value="TPR-like_helical_dom_sf"/>
</dbReference>
<feature type="repeat" description="PPR" evidence="2">
    <location>
        <begin position="15"/>
        <end position="49"/>
    </location>
</feature>
<dbReference type="Gene3D" id="1.25.40.10">
    <property type="entry name" value="Tetratricopeptide repeat domain"/>
    <property type="match status" value="3"/>
</dbReference>
<gene>
    <name evidence="3" type="ORF">HS088_TW17G00201</name>
</gene>
<dbReference type="PROSITE" id="PS51375">
    <property type="entry name" value="PPR"/>
    <property type="match status" value="2"/>
</dbReference>
<evidence type="ECO:0000313" key="4">
    <source>
        <dbReference type="Proteomes" id="UP000593562"/>
    </source>
</evidence>
<accession>A0A7J7CET8</accession>
<dbReference type="GO" id="GO:0009451">
    <property type="term" value="P:RNA modification"/>
    <property type="evidence" value="ECO:0007669"/>
    <property type="project" value="InterPro"/>
</dbReference>
<evidence type="ECO:0000256" key="1">
    <source>
        <dbReference type="ARBA" id="ARBA00022737"/>
    </source>
</evidence>
<dbReference type="Pfam" id="PF01535">
    <property type="entry name" value="PPR"/>
    <property type="match status" value="3"/>
</dbReference>
<keyword evidence="4" id="KW-1185">Reference proteome</keyword>
<dbReference type="FunFam" id="1.25.40.10:FF:000242">
    <property type="entry name" value="Pentatricopeptide repeat-containing protein"/>
    <property type="match status" value="1"/>
</dbReference>
<dbReference type="Pfam" id="PF13041">
    <property type="entry name" value="PPR_2"/>
    <property type="match status" value="1"/>
</dbReference>
<evidence type="ECO:0000256" key="2">
    <source>
        <dbReference type="PROSITE-ProRule" id="PRU00708"/>
    </source>
</evidence>
<feature type="repeat" description="PPR" evidence="2">
    <location>
        <begin position="85"/>
        <end position="119"/>
    </location>
</feature>
<proteinExistence type="predicted"/>
<name>A0A7J7CET8_TRIWF</name>
<dbReference type="NCBIfam" id="TIGR00756">
    <property type="entry name" value="PPR"/>
    <property type="match status" value="3"/>
</dbReference>
<protein>
    <submittedName>
        <fullName evidence="3">Pentatricopeptide repeat-containing protein</fullName>
    </submittedName>
</protein>
<keyword evidence="1" id="KW-0677">Repeat</keyword>